<dbReference type="Proteomes" id="UP000054549">
    <property type="component" value="Unassembled WGS sequence"/>
</dbReference>
<keyword evidence="3" id="KW-1185">Reference proteome</keyword>
<sequence length="99" mass="11236">MQNGAVPLLCNGTLRYPCYGFTGTSLYQLFLPRMLSQIRYLFISCIGSFLIALLLRMRLRLGMRQCLAVQILKKYNDKSNDKCPATSAKFANRIAIAYC</sequence>
<evidence type="ECO:0000313" key="3">
    <source>
        <dbReference type="Proteomes" id="UP000054549"/>
    </source>
</evidence>
<dbReference type="InParanoid" id="A0A0C2XAK8"/>
<keyword evidence="1" id="KW-0812">Transmembrane</keyword>
<evidence type="ECO:0000313" key="2">
    <source>
        <dbReference type="EMBL" id="KIL65873.1"/>
    </source>
</evidence>
<organism evidence="2 3">
    <name type="scientific">Amanita muscaria (strain Koide BX008)</name>
    <dbReference type="NCBI Taxonomy" id="946122"/>
    <lineage>
        <taxon>Eukaryota</taxon>
        <taxon>Fungi</taxon>
        <taxon>Dikarya</taxon>
        <taxon>Basidiomycota</taxon>
        <taxon>Agaricomycotina</taxon>
        <taxon>Agaricomycetes</taxon>
        <taxon>Agaricomycetidae</taxon>
        <taxon>Agaricales</taxon>
        <taxon>Pluteineae</taxon>
        <taxon>Amanitaceae</taxon>
        <taxon>Amanita</taxon>
    </lineage>
</organism>
<dbReference type="HOGENOM" id="CLU_2319793_0_0_1"/>
<evidence type="ECO:0000256" key="1">
    <source>
        <dbReference type="SAM" id="Phobius"/>
    </source>
</evidence>
<name>A0A0C2XAK8_AMAMK</name>
<gene>
    <name evidence="2" type="ORF">M378DRAFT_442197</name>
</gene>
<accession>A0A0C2XAK8</accession>
<dbReference type="EMBL" id="KN818239">
    <property type="protein sequence ID" value="KIL65873.1"/>
    <property type="molecule type" value="Genomic_DNA"/>
</dbReference>
<proteinExistence type="predicted"/>
<keyword evidence="1" id="KW-1133">Transmembrane helix</keyword>
<protein>
    <submittedName>
        <fullName evidence="2">Uncharacterized protein</fullName>
    </submittedName>
</protein>
<dbReference type="AlphaFoldDB" id="A0A0C2XAK8"/>
<keyword evidence="1" id="KW-0472">Membrane</keyword>
<reference evidence="2 3" key="1">
    <citation type="submission" date="2014-04" db="EMBL/GenBank/DDBJ databases">
        <title>Evolutionary Origins and Diversification of the Mycorrhizal Mutualists.</title>
        <authorList>
            <consortium name="DOE Joint Genome Institute"/>
            <consortium name="Mycorrhizal Genomics Consortium"/>
            <person name="Kohler A."/>
            <person name="Kuo A."/>
            <person name="Nagy L.G."/>
            <person name="Floudas D."/>
            <person name="Copeland A."/>
            <person name="Barry K.W."/>
            <person name="Cichocki N."/>
            <person name="Veneault-Fourrey C."/>
            <person name="LaButti K."/>
            <person name="Lindquist E.A."/>
            <person name="Lipzen A."/>
            <person name="Lundell T."/>
            <person name="Morin E."/>
            <person name="Murat C."/>
            <person name="Riley R."/>
            <person name="Ohm R."/>
            <person name="Sun H."/>
            <person name="Tunlid A."/>
            <person name="Henrissat B."/>
            <person name="Grigoriev I.V."/>
            <person name="Hibbett D.S."/>
            <person name="Martin F."/>
        </authorList>
    </citation>
    <scope>NUCLEOTIDE SEQUENCE [LARGE SCALE GENOMIC DNA]</scope>
    <source>
        <strain evidence="2 3">Koide BX008</strain>
    </source>
</reference>
<feature type="transmembrane region" description="Helical" evidence="1">
    <location>
        <begin position="38"/>
        <end position="55"/>
    </location>
</feature>